<name>A0AAD4M2W4_9AGAM</name>
<accession>A0AAD4M2W4</accession>
<proteinExistence type="predicted"/>
<dbReference type="EMBL" id="WTXG01000020">
    <property type="protein sequence ID" value="KAI0300021.1"/>
    <property type="molecule type" value="Genomic_DNA"/>
</dbReference>
<dbReference type="AlphaFoldDB" id="A0AAD4M2W4"/>
<dbReference type="PANTHER" id="PTHR42782">
    <property type="entry name" value="SI:CH73-314G15.3"/>
    <property type="match status" value="1"/>
</dbReference>
<organism evidence="1 2">
    <name type="scientific">Multifurca ochricompacta</name>
    <dbReference type="NCBI Taxonomy" id="376703"/>
    <lineage>
        <taxon>Eukaryota</taxon>
        <taxon>Fungi</taxon>
        <taxon>Dikarya</taxon>
        <taxon>Basidiomycota</taxon>
        <taxon>Agaricomycotina</taxon>
        <taxon>Agaricomycetes</taxon>
        <taxon>Russulales</taxon>
        <taxon>Russulaceae</taxon>
        <taxon>Multifurca</taxon>
    </lineage>
</organism>
<dbReference type="Proteomes" id="UP001203297">
    <property type="component" value="Unassembled WGS sequence"/>
</dbReference>
<dbReference type="InterPro" id="IPR007402">
    <property type="entry name" value="DUF455"/>
</dbReference>
<keyword evidence="2" id="KW-1185">Reference proteome</keyword>
<gene>
    <name evidence="1" type="ORF">B0F90DRAFT_1726031</name>
</gene>
<evidence type="ECO:0000313" key="1">
    <source>
        <dbReference type="EMBL" id="KAI0300021.1"/>
    </source>
</evidence>
<sequence length="79" mass="9449">MLNITRADEVTHVMTGHQWFTWICAEVGVEPVQAFHERVRRVWHRELKGPFNVLERNCPPEFYLLSMRGHAMHVIPFRH</sequence>
<dbReference type="PANTHER" id="PTHR42782:SF2">
    <property type="entry name" value="3-OXOACYL-[ACYL-CARRIER-PROTEIN] SYNTHASE-LIKE PROTEIN"/>
    <property type="match status" value="1"/>
</dbReference>
<dbReference type="Pfam" id="PF04305">
    <property type="entry name" value="DUF455"/>
    <property type="match status" value="1"/>
</dbReference>
<comment type="caution">
    <text evidence="1">The sequence shown here is derived from an EMBL/GenBank/DDBJ whole genome shotgun (WGS) entry which is preliminary data.</text>
</comment>
<evidence type="ECO:0008006" key="3">
    <source>
        <dbReference type="Google" id="ProtNLM"/>
    </source>
</evidence>
<protein>
    <recommendedName>
        <fullName evidence="3">DUF455 family protein</fullName>
    </recommendedName>
</protein>
<reference evidence="1" key="1">
    <citation type="journal article" date="2022" name="New Phytol.">
        <title>Evolutionary transition to the ectomycorrhizal habit in the genomes of a hyperdiverse lineage of mushroom-forming fungi.</title>
        <authorList>
            <person name="Looney B."/>
            <person name="Miyauchi S."/>
            <person name="Morin E."/>
            <person name="Drula E."/>
            <person name="Courty P.E."/>
            <person name="Kohler A."/>
            <person name="Kuo A."/>
            <person name="LaButti K."/>
            <person name="Pangilinan J."/>
            <person name="Lipzen A."/>
            <person name="Riley R."/>
            <person name="Andreopoulos W."/>
            <person name="He G."/>
            <person name="Johnson J."/>
            <person name="Nolan M."/>
            <person name="Tritt A."/>
            <person name="Barry K.W."/>
            <person name="Grigoriev I.V."/>
            <person name="Nagy L.G."/>
            <person name="Hibbett D."/>
            <person name="Henrissat B."/>
            <person name="Matheny P.B."/>
            <person name="Labbe J."/>
            <person name="Martin F.M."/>
        </authorList>
    </citation>
    <scope>NUCLEOTIDE SEQUENCE</scope>
    <source>
        <strain evidence="1">BPL690</strain>
    </source>
</reference>
<evidence type="ECO:0000313" key="2">
    <source>
        <dbReference type="Proteomes" id="UP001203297"/>
    </source>
</evidence>